<keyword evidence="2" id="KW-0732">Signal</keyword>
<keyword evidence="5" id="KW-0676">Redox-active center</keyword>
<dbReference type="SUPFAM" id="SSF52833">
    <property type="entry name" value="Thioredoxin-like"/>
    <property type="match status" value="1"/>
</dbReference>
<evidence type="ECO:0000256" key="5">
    <source>
        <dbReference type="ARBA" id="ARBA00023284"/>
    </source>
</evidence>
<keyword evidence="8" id="KW-0413">Isomerase</keyword>
<dbReference type="Proteomes" id="UP001259347">
    <property type="component" value="Unassembled WGS sequence"/>
</dbReference>
<keyword evidence="6" id="KW-0812">Transmembrane</keyword>
<evidence type="ECO:0000256" key="4">
    <source>
        <dbReference type="ARBA" id="ARBA00023157"/>
    </source>
</evidence>
<dbReference type="PANTHER" id="PTHR13887:SF14">
    <property type="entry name" value="DISULFIDE BOND FORMATION PROTEIN D"/>
    <property type="match status" value="1"/>
</dbReference>
<evidence type="ECO:0000256" key="1">
    <source>
        <dbReference type="ARBA" id="ARBA00005791"/>
    </source>
</evidence>
<proteinExistence type="inferred from homology"/>
<dbReference type="Pfam" id="PF13462">
    <property type="entry name" value="Thioredoxin_4"/>
    <property type="match status" value="1"/>
</dbReference>
<keyword evidence="6" id="KW-1133">Transmembrane helix</keyword>
<keyword evidence="9" id="KW-1185">Reference proteome</keyword>
<evidence type="ECO:0000256" key="6">
    <source>
        <dbReference type="SAM" id="Phobius"/>
    </source>
</evidence>
<dbReference type="CDD" id="cd02972">
    <property type="entry name" value="DsbA_family"/>
    <property type="match status" value="1"/>
</dbReference>
<evidence type="ECO:0000313" key="9">
    <source>
        <dbReference type="Proteomes" id="UP001259347"/>
    </source>
</evidence>
<dbReference type="EMBL" id="JAVDUM010000004">
    <property type="protein sequence ID" value="MDR6866732.1"/>
    <property type="molecule type" value="Genomic_DNA"/>
</dbReference>
<evidence type="ECO:0000256" key="2">
    <source>
        <dbReference type="ARBA" id="ARBA00022729"/>
    </source>
</evidence>
<feature type="transmembrane region" description="Helical" evidence="6">
    <location>
        <begin position="12"/>
        <end position="33"/>
    </location>
</feature>
<keyword evidence="3" id="KW-0560">Oxidoreductase</keyword>
<evidence type="ECO:0000313" key="8">
    <source>
        <dbReference type="EMBL" id="MDR6866732.1"/>
    </source>
</evidence>
<dbReference type="InterPro" id="IPR036249">
    <property type="entry name" value="Thioredoxin-like_sf"/>
</dbReference>
<name>A0ABU1SAT8_9MICO</name>
<dbReference type="GO" id="GO:0016853">
    <property type="term" value="F:isomerase activity"/>
    <property type="evidence" value="ECO:0007669"/>
    <property type="project" value="UniProtKB-KW"/>
</dbReference>
<sequence>MAAAKGRTNGFAIGISIAVVVVLVALGGVVIWLNNKATDAGPAPKSEILNTDTGALTYGGGKDVVAVYLDFQCPICNTFEQQYGEKLEKAAEDGKITLEYHPIAILDRYSQGTLYSSRSAAAAFCVAESNPDKYLDYAKTLFANQPKENSPGLDNDQLIEFAKEVGADKAASCITDEKYVKYPAAQALKHEIKGTPSIDINGKRLDLQKNGVAQLEELIN</sequence>
<keyword evidence="6" id="KW-0472">Membrane</keyword>
<feature type="domain" description="Thioredoxin-like fold" evidence="7">
    <location>
        <begin position="62"/>
        <end position="219"/>
    </location>
</feature>
<accession>A0ABU1SAT8</accession>
<dbReference type="PANTHER" id="PTHR13887">
    <property type="entry name" value="GLUTATHIONE S-TRANSFERASE KAPPA"/>
    <property type="match status" value="1"/>
</dbReference>
<reference evidence="8 9" key="1">
    <citation type="submission" date="2023-07" db="EMBL/GenBank/DDBJ databases">
        <title>Sorghum-associated microbial communities from plants grown in Nebraska, USA.</title>
        <authorList>
            <person name="Schachtman D."/>
        </authorList>
    </citation>
    <scope>NUCLEOTIDE SEQUENCE [LARGE SCALE GENOMIC DNA]</scope>
    <source>
        <strain evidence="8 9">2980</strain>
    </source>
</reference>
<comment type="similarity">
    <text evidence="1">Belongs to the thioredoxin family. DsbA subfamily.</text>
</comment>
<dbReference type="Gene3D" id="3.40.30.10">
    <property type="entry name" value="Glutaredoxin"/>
    <property type="match status" value="1"/>
</dbReference>
<evidence type="ECO:0000259" key="7">
    <source>
        <dbReference type="Pfam" id="PF13462"/>
    </source>
</evidence>
<protein>
    <submittedName>
        <fullName evidence="8">Protein-disulfide isomerase</fullName>
    </submittedName>
</protein>
<keyword evidence="4" id="KW-1015">Disulfide bond</keyword>
<gene>
    <name evidence="8" type="ORF">J2Y69_001325</name>
</gene>
<organism evidence="8 9">
    <name type="scientific">Microbacterium resistens</name>
    <dbReference type="NCBI Taxonomy" id="156977"/>
    <lineage>
        <taxon>Bacteria</taxon>
        <taxon>Bacillati</taxon>
        <taxon>Actinomycetota</taxon>
        <taxon>Actinomycetes</taxon>
        <taxon>Micrococcales</taxon>
        <taxon>Microbacteriaceae</taxon>
        <taxon>Microbacterium</taxon>
    </lineage>
</organism>
<dbReference type="RefSeq" id="WP_310018807.1">
    <property type="nucleotide sequence ID" value="NZ_JAVDUM010000004.1"/>
</dbReference>
<evidence type="ECO:0000256" key="3">
    <source>
        <dbReference type="ARBA" id="ARBA00023002"/>
    </source>
</evidence>
<comment type="caution">
    <text evidence="8">The sequence shown here is derived from an EMBL/GenBank/DDBJ whole genome shotgun (WGS) entry which is preliminary data.</text>
</comment>
<dbReference type="InterPro" id="IPR012336">
    <property type="entry name" value="Thioredoxin-like_fold"/>
</dbReference>